<evidence type="ECO:0000256" key="4">
    <source>
        <dbReference type="ARBA" id="ARBA00022741"/>
    </source>
</evidence>
<protein>
    <recommendedName>
        <fullName evidence="9">Pycsar effector protein domain-containing protein</fullName>
    </recommendedName>
</protein>
<reference evidence="10 11" key="1">
    <citation type="journal article" date="2019" name="Int. J. Syst. Evol. Microbiol.">
        <title>The Global Catalogue of Microorganisms (GCM) 10K type strain sequencing project: providing services to taxonomists for standard genome sequencing and annotation.</title>
        <authorList>
            <consortium name="The Broad Institute Genomics Platform"/>
            <consortium name="The Broad Institute Genome Sequencing Center for Infectious Disease"/>
            <person name="Wu L."/>
            <person name="Ma J."/>
        </authorList>
    </citation>
    <scope>NUCLEOTIDE SEQUENCE [LARGE SCALE GENOMIC DNA]</scope>
    <source>
        <strain evidence="10 11">JCM 13004</strain>
    </source>
</reference>
<evidence type="ECO:0000256" key="8">
    <source>
        <dbReference type="SAM" id="Phobius"/>
    </source>
</evidence>
<feature type="transmembrane region" description="Helical" evidence="8">
    <location>
        <begin position="112"/>
        <end position="137"/>
    </location>
</feature>
<evidence type="ECO:0000256" key="1">
    <source>
        <dbReference type="ARBA" id="ARBA00004236"/>
    </source>
</evidence>
<dbReference type="Proteomes" id="UP001500037">
    <property type="component" value="Unassembled WGS sequence"/>
</dbReference>
<name>A0ABN1WMD7_9ACTN</name>
<keyword evidence="2" id="KW-1003">Cell membrane</keyword>
<organism evidence="10 11">
    <name type="scientific">Kitasatospora nipponensis</name>
    <dbReference type="NCBI Taxonomy" id="258049"/>
    <lineage>
        <taxon>Bacteria</taxon>
        <taxon>Bacillati</taxon>
        <taxon>Actinomycetota</taxon>
        <taxon>Actinomycetes</taxon>
        <taxon>Kitasatosporales</taxon>
        <taxon>Streptomycetaceae</taxon>
        <taxon>Kitasatospora</taxon>
    </lineage>
</organism>
<comment type="subcellular location">
    <subcellularLocation>
        <location evidence="1">Cell membrane</location>
    </subcellularLocation>
</comment>
<sequence length="219" mass="22895">MWGGSGGGIPAHFGVVLWLAGYQPIFSGRVFPLGAARRMVSACRWRTGGTEGADAVATDGTETAWRVLGATAEWLARADAKASFVLTLQSTALAVLGLLASSNHADSGGGSAAAKVLIVIGVLCMVVGVGFATSAILPNLGKGREERGTRRDFMFFGHARNLDPTVLESVFREEDPLPALARQVVVLSDLAWAKHRRVQWSLLHAVGGCVAFGLAAIVG</sequence>
<evidence type="ECO:0000256" key="6">
    <source>
        <dbReference type="ARBA" id="ARBA00023118"/>
    </source>
</evidence>
<comment type="caution">
    <text evidence="10">The sequence shown here is derived from an EMBL/GenBank/DDBJ whole genome shotgun (WGS) entry which is preliminary data.</text>
</comment>
<keyword evidence="6" id="KW-0051">Antiviral defense</keyword>
<keyword evidence="5 8" id="KW-1133">Transmembrane helix</keyword>
<keyword evidence="11" id="KW-1185">Reference proteome</keyword>
<keyword evidence="4" id="KW-0547">Nucleotide-binding</keyword>
<evidence type="ECO:0000256" key="2">
    <source>
        <dbReference type="ARBA" id="ARBA00022475"/>
    </source>
</evidence>
<evidence type="ECO:0000256" key="5">
    <source>
        <dbReference type="ARBA" id="ARBA00022989"/>
    </source>
</evidence>
<evidence type="ECO:0000313" key="10">
    <source>
        <dbReference type="EMBL" id="GAA1253593.1"/>
    </source>
</evidence>
<feature type="domain" description="Pycsar effector protein" evidence="9">
    <location>
        <begin position="63"/>
        <end position="218"/>
    </location>
</feature>
<evidence type="ECO:0000313" key="11">
    <source>
        <dbReference type="Proteomes" id="UP001500037"/>
    </source>
</evidence>
<feature type="transmembrane region" description="Helical" evidence="8">
    <location>
        <begin position="200"/>
        <end position="218"/>
    </location>
</feature>
<proteinExistence type="predicted"/>
<gene>
    <name evidence="10" type="ORF">GCM10009665_50300</name>
</gene>
<keyword evidence="3 8" id="KW-0812">Transmembrane</keyword>
<dbReference type="EMBL" id="BAAALF010000105">
    <property type="protein sequence ID" value="GAA1253593.1"/>
    <property type="molecule type" value="Genomic_DNA"/>
</dbReference>
<evidence type="ECO:0000256" key="7">
    <source>
        <dbReference type="ARBA" id="ARBA00023136"/>
    </source>
</evidence>
<evidence type="ECO:0000256" key="3">
    <source>
        <dbReference type="ARBA" id="ARBA00022692"/>
    </source>
</evidence>
<accession>A0ABN1WMD7</accession>
<dbReference type="Pfam" id="PF18967">
    <property type="entry name" value="PycTM"/>
    <property type="match status" value="1"/>
</dbReference>
<keyword evidence="7 8" id="KW-0472">Membrane</keyword>
<evidence type="ECO:0000259" key="9">
    <source>
        <dbReference type="Pfam" id="PF18967"/>
    </source>
</evidence>
<dbReference type="InterPro" id="IPR043760">
    <property type="entry name" value="PycTM_dom"/>
</dbReference>
<feature type="transmembrane region" description="Helical" evidence="8">
    <location>
        <begin position="82"/>
        <end position="100"/>
    </location>
</feature>
<dbReference type="RefSeq" id="WP_344444245.1">
    <property type="nucleotide sequence ID" value="NZ_BAAALF010000105.1"/>
</dbReference>